<dbReference type="OrthoDB" id="5078320at2759"/>
<organism evidence="3 4">
    <name type="scientific">Cryoendolithus antarcticus</name>
    <dbReference type="NCBI Taxonomy" id="1507870"/>
    <lineage>
        <taxon>Eukaryota</taxon>
        <taxon>Fungi</taxon>
        <taxon>Dikarya</taxon>
        <taxon>Ascomycota</taxon>
        <taxon>Pezizomycotina</taxon>
        <taxon>Dothideomycetes</taxon>
        <taxon>Dothideomycetidae</taxon>
        <taxon>Cladosporiales</taxon>
        <taxon>Cladosporiaceae</taxon>
        <taxon>Cryoendolithus</taxon>
    </lineage>
</organism>
<gene>
    <name evidence="3" type="ORF">B0A48_01024</name>
</gene>
<reference evidence="4" key="1">
    <citation type="submission" date="2017-03" db="EMBL/GenBank/DDBJ databases">
        <title>Genomes of endolithic fungi from Antarctica.</title>
        <authorList>
            <person name="Coleine C."/>
            <person name="Masonjones S."/>
            <person name="Stajich J.E."/>
        </authorList>
    </citation>
    <scope>NUCLEOTIDE SEQUENCE [LARGE SCALE GENOMIC DNA]</scope>
    <source>
        <strain evidence="4">CCFEE 5527</strain>
    </source>
</reference>
<keyword evidence="4" id="KW-1185">Reference proteome</keyword>
<feature type="region of interest" description="Disordered" evidence="1">
    <location>
        <begin position="391"/>
        <end position="449"/>
    </location>
</feature>
<evidence type="ECO:0000259" key="2">
    <source>
        <dbReference type="Pfam" id="PF23155"/>
    </source>
</evidence>
<dbReference type="EMBL" id="NAJO01000002">
    <property type="protein sequence ID" value="OQO14148.1"/>
    <property type="molecule type" value="Genomic_DNA"/>
</dbReference>
<dbReference type="PANTHER" id="PTHR38117">
    <property type="entry name" value="NACHT AND WD40 DOMAIN PROTEIN"/>
    <property type="match status" value="1"/>
</dbReference>
<proteinExistence type="predicted"/>
<dbReference type="Proteomes" id="UP000192596">
    <property type="component" value="Unassembled WGS sequence"/>
</dbReference>
<feature type="compositionally biased region" description="Low complexity" evidence="1">
    <location>
        <begin position="439"/>
        <end position="448"/>
    </location>
</feature>
<evidence type="ECO:0000256" key="1">
    <source>
        <dbReference type="SAM" id="MobiDB-lite"/>
    </source>
</evidence>
<evidence type="ECO:0000313" key="4">
    <source>
        <dbReference type="Proteomes" id="UP000192596"/>
    </source>
</evidence>
<accession>A0A1V8TS48</accession>
<dbReference type="PANTHER" id="PTHR38117:SF1">
    <property type="entry name" value="DUF3074 DOMAIN-CONTAINING PROTEIN"/>
    <property type="match status" value="1"/>
</dbReference>
<dbReference type="InterPro" id="IPR055481">
    <property type="entry name" value="DUF7053"/>
</dbReference>
<feature type="compositionally biased region" description="Basic and acidic residues" evidence="1">
    <location>
        <begin position="411"/>
        <end position="420"/>
    </location>
</feature>
<sequence>MKSSFTLCVPIPAFIPRPLALQVLHNHSEIITLNSLVVDHRPTAAPPNVPYDEQNAVWYDITERIQLIPGIGKMGSSLINFPGCFHNMPWGLQTHIHAPMGIDLKVAYKIAGEQYGVENREPRELGLAALGAPAEGLYLRADAEVKCSMALSGFVKSQTQTALVEMVERIVKKAERLDASVLISMIEEDKLKRQPTQKPMQSRLSQYGAPPVPTIPNEIGQQRQHLAVDAPVHAGRPRSLYEQSVQTRSPDMHPMRPSEARRSISYEPYYQQYRPVESSQYVRQPVIEHRSDLNGHEFNRPVLDHPVLDRAVLDRPVPDLPRTEHPVSYDAGDGQCDTADDITGLYTPHEPKRQFSCTAADESVPSLRSASEQWSSAFGRSVIVTDIGASSAYGGGEYTPPKTSRSSHLPPDNERSRYVDLADVPRPLNTGTRYSMELQSAQSSRSRAGSYQDLKAQSYIAEINGMKAYRVM</sequence>
<name>A0A1V8TS48_9PEZI</name>
<dbReference type="AlphaFoldDB" id="A0A1V8TS48"/>
<feature type="domain" description="DUF7053" evidence="2">
    <location>
        <begin position="2"/>
        <end position="175"/>
    </location>
</feature>
<comment type="caution">
    <text evidence="3">The sequence shown here is derived from an EMBL/GenBank/DDBJ whole genome shotgun (WGS) entry which is preliminary data.</text>
</comment>
<dbReference type="InParanoid" id="A0A1V8TS48"/>
<protein>
    <recommendedName>
        <fullName evidence="2">DUF7053 domain-containing protein</fullName>
    </recommendedName>
</protein>
<dbReference type="Pfam" id="PF23155">
    <property type="entry name" value="DUF7053"/>
    <property type="match status" value="1"/>
</dbReference>
<dbReference type="STRING" id="1507870.A0A1V8TS48"/>
<evidence type="ECO:0000313" key="3">
    <source>
        <dbReference type="EMBL" id="OQO14148.1"/>
    </source>
</evidence>